<feature type="non-terminal residue" evidence="1">
    <location>
        <position position="1"/>
    </location>
</feature>
<name>A0AC59ZTD1_RANTA</name>
<reference evidence="1" key="1">
    <citation type="submission" date="2023-05" db="EMBL/GenBank/DDBJ databases">
        <authorList>
            <consortium name="ELIXIR-Norway"/>
        </authorList>
    </citation>
    <scope>NUCLEOTIDE SEQUENCE</scope>
</reference>
<feature type="non-terminal residue" evidence="1">
    <location>
        <position position="159"/>
    </location>
</feature>
<organism evidence="1 2">
    <name type="scientific">Rangifer tarandus platyrhynchus</name>
    <name type="common">Svalbard reindeer</name>
    <dbReference type="NCBI Taxonomy" id="3082113"/>
    <lineage>
        <taxon>Eukaryota</taxon>
        <taxon>Metazoa</taxon>
        <taxon>Chordata</taxon>
        <taxon>Craniata</taxon>
        <taxon>Vertebrata</taxon>
        <taxon>Euteleostomi</taxon>
        <taxon>Mammalia</taxon>
        <taxon>Eutheria</taxon>
        <taxon>Laurasiatheria</taxon>
        <taxon>Artiodactyla</taxon>
        <taxon>Ruminantia</taxon>
        <taxon>Pecora</taxon>
        <taxon>Cervidae</taxon>
        <taxon>Odocoileinae</taxon>
        <taxon>Rangifer</taxon>
    </lineage>
</organism>
<protein>
    <submittedName>
        <fullName evidence="1">Uncharacterized protein</fullName>
    </submittedName>
</protein>
<sequence>EHHTGSSEAPFSAGKSEPPGELMTTAQQILVDTMKVLLLEDAAMARKVVRSVGWFLTCLDALEAAEDMASLRGPFADLAAALQSLGGLTARGSGERLGRVGCLLRECVPALLVAARAHLRSPRDPRLTAFRRQVFSLARKTLGRTPGAPGAPGGRRPAG</sequence>
<gene>
    <name evidence="1" type="ORF">MRATA1EN22A_LOCUS22878</name>
</gene>
<accession>A0AC59ZTD1</accession>
<proteinExistence type="predicted"/>
<dbReference type="EMBL" id="OX596088">
    <property type="protein sequence ID" value="CAN0509146.1"/>
    <property type="molecule type" value="Genomic_DNA"/>
</dbReference>
<evidence type="ECO:0000313" key="2">
    <source>
        <dbReference type="Proteomes" id="UP001162501"/>
    </source>
</evidence>
<evidence type="ECO:0000313" key="1">
    <source>
        <dbReference type="EMBL" id="CAN0509146.1"/>
    </source>
</evidence>
<reference evidence="1" key="2">
    <citation type="submission" date="2025-03" db="EMBL/GenBank/DDBJ databases">
        <authorList>
            <consortium name="ELIXIR-Norway"/>
            <consortium name="Elixir Norway"/>
        </authorList>
    </citation>
    <scope>NUCLEOTIDE SEQUENCE</scope>
</reference>
<dbReference type="Proteomes" id="UP001162501">
    <property type="component" value="Chromosome 4"/>
</dbReference>